<organism evidence="4 6">
    <name type="scientific">Candidatus Iainarchaeum sp</name>
    <dbReference type="NCBI Taxonomy" id="3101447"/>
    <lineage>
        <taxon>Archaea</taxon>
        <taxon>Candidatus Iainarchaeota</taxon>
        <taxon>Candidatus Iainarchaeia</taxon>
        <taxon>Candidatus Iainarchaeales</taxon>
        <taxon>Candidatus Iainarchaeaceae</taxon>
        <taxon>Candidatus Iainarchaeum</taxon>
    </lineage>
</organism>
<dbReference type="EMBL" id="DUFW01000086">
    <property type="protein sequence ID" value="HIH21962.1"/>
    <property type="molecule type" value="Genomic_DNA"/>
</dbReference>
<keyword evidence="1 4" id="KW-0378">Hydrolase</keyword>
<proteinExistence type="predicted"/>
<dbReference type="PANTHER" id="PTHR43736:SF2">
    <property type="entry name" value="MUTT_NUDIX FAMILY PROTEIN"/>
    <property type="match status" value="1"/>
</dbReference>
<protein>
    <submittedName>
        <fullName evidence="4">NUDIX hydrolase</fullName>
    </submittedName>
</protein>
<evidence type="ECO:0000313" key="4">
    <source>
        <dbReference type="EMBL" id="HIH33017.1"/>
    </source>
</evidence>
<reference evidence="5" key="3">
    <citation type="submission" date="2021-05" db="EMBL/GenBank/DDBJ databases">
        <title>Protein family content uncovers lineage relationships and bacterial pathway maintenance mechanisms in DPANN archaea.</title>
        <authorList>
            <person name="Castelle C.J."/>
            <person name="Meheust R."/>
            <person name="Jaffe A.L."/>
            <person name="Seitz K."/>
            <person name="Gong X."/>
            <person name="Baker B.J."/>
            <person name="Banfield J.F."/>
        </authorList>
    </citation>
    <scope>NUCLEOTIDE SEQUENCE</scope>
    <source>
        <strain evidence="5">RIFCSPLOWO2_01_FULL_43_13</strain>
    </source>
</reference>
<dbReference type="GO" id="GO:0016787">
    <property type="term" value="F:hydrolase activity"/>
    <property type="evidence" value="ECO:0007669"/>
    <property type="project" value="UniProtKB-KW"/>
</dbReference>
<evidence type="ECO:0000313" key="5">
    <source>
        <dbReference type="EMBL" id="MBS3058361.1"/>
    </source>
</evidence>
<evidence type="ECO:0000313" key="7">
    <source>
        <dbReference type="Proteomes" id="UP000590964"/>
    </source>
</evidence>
<dbReference type="AlphaFoldDB" id="A0A7J4KXK3"/>
<dbReference type="InterPro" id="IPR020084">
    <property type="entry name" value="NUDIX_hydrolase_CS"/>
</dbReference>
<dbReference type="PANTHER" id="PTHR43736">
    <property type="entry name" value="ADP-RIBOSE PYROPHOSPHATASE"/>
    <property type="match status" value="1"/>
</dbReference>
<dbReference type="Proteomes" id="UP000527315">
    <property type="component" value="Unassembled WGS sequence"/>
</dbReference>
<dbReference type="PROSITE" id="PS51462">
    <property type="entry name" value="NUDIX"/>
    <property type="match status" value="1"/>
</dbReference>
<dbReference type="EMBL" id="JAGVWB010000020">
    <property type="protein sequence ID" value="MBS3058361.1"/>
    <property type="molecule type" value="Genomic_DNA"/>
</dbReference>
<dbReference type="Proteomes" id="UP000680185">
    <property type="component" value="Unassembled WGS sequence"/>
</dbReference>
<accession>A0A7J4KXK3</accession>
<dbReference type="SUPFAM" id="SSF55811">
    <property type="entry name" value="Nudix"/>
    <property type="match status" value="1"/>
</dbReference>
<evidence type="ECO:0000256" key="1">
    <source>
        <dbReference type="ARBA" id="ARBA00022801"/>
    </source>
</evidence>
<evidence type="ECO:0000259" key="2">
    <source>
        <dbReference type="PROSITE" id="PS51462"/>
    </source>
</evidence>
<gene>
    <name evidence="3" type="ORF">HA222_04880</name>
    <name evidence="4" type="ORF">HA227_02065</name>
    <name evidence="5" type="ORF">J4478_03080</name>
</gene>
<evidence type="ECO:0000313" key="6">
    <source>
        <dbReference type="Proteomes" id="UP000527315"/>
    </source>
</evidence>
<dbReference type="Pfam" id="PF00293">
    <property type="entry name" value="NUDIX"/>
    <property type="match status" value="1"/>
</dbReference>
<dbReference type="Proteomes" id="UP000590964">
    <property type="component" value="Unassembled WGS sequence"/>
</dbReference>
<dbReference type="CDD" id="cd02883">
    <property type="entry name" value="NUDIX_Hydrolase"/>
    <property type="match status" value="1"/>
</dbReference>
<dbReference type="EMBL" id="DUFJ01000052">
    <property type="protein sequence ID" value="HIH33017.1"/>
    <property type="molecule type" value="Genomic_DNA"/>
</dbReference>
<sequence length="146" mass="16269">MNLRLNANAIITNNHGQILIIKLKKGPFAGGYCIPGGGINPGELSFETIKREIKEETGLEIKKSLEPFGFCELIHYGKKDHRVVLLLKGKGNGALKETEEGSPEWASAEGIEKKLIPFAREAVKIWKEGKNHFKLLDEECLPSWCL</sequence>
<evidence type="ECO:0000313" key="3">
    <source>
        <dbReference type="EMBL" id="HIH21962.1"/>
    </source>
</evidence>
<reference evidence="4 7" key="1">
    <citation type="journal article" date="2020" name="bioRxiv">
        <title>A rank-normalized archaeal taxonomy based on genome phylogeny resolves widespread incomplete and uneven classifications.</title>
        <authorList>
            <person name="Rinke C."/>
            <person name="Chuvochina M."/>
            <person name="Mussig A.J."/>
            <person name="Chaumeil P.-A."/>
            <person name="Waite D.W."/>
            <person name="Whitman W.B."/>
            <person name="Parks D.H."/>
            <person name="Hugenholtz P."/>
        </authorList>
    </citation>
    <scope>NUCLEOTIDE SEQUENCE</scope>
    <source>
        <strain evidence="4">UBA10036</strain>
    </source>
</reference>
<dbReference type="PROSITE" id="PS00893">
    <property type="entry name" value="NUDIX_BOX"/>
    <property type="match status" value="1"/>
</dbReference>
<dbReference type="Gene3D" id="3.90.79.10">
    <property type="entry name" value="Nucleoside Triphosphate Pyrophosphohydrolase"/>
    <property type="match status" value="1"/>
</dbReference>
<dbReference type="InterPro" id="IPR015797">
    <property type="entry name" value="NUDIX_hydrolase-like_dom_sf"/>
</dbReference>
<dbReference type="InterPro" id="IPR000086">
    <property type="entry name" value="NUDIX_hydrolase_dom"/>
</dbReference>
<reference evidence="5" key="2">
    <citation type="submission" date="2021-03" db="EMBL/GenBank/DDBJ databases">
        <authorList>
            <person name="Jaffe A."/>
        </authorList>
    </citation>
    <scope>NUCLEOTIDE SEQUENCE</scope>
    <source>
        <strain evidence="5">RIFCSPLOWO2_01_FULL_43_13</strain>
    </source>
</reference>
<feature type="domain" description="Nudix hydrolase" evidence="2">
    <location>
        <begin position="2"/>
        <end position="128"/>
    </location>
</feature>
<name>A0A7J4KXK3_9ARCH</name>
<comment type="caution">
    <text evidence="4">The sequence shown here is derived from an EMBL/GenBank/DDBJ whole genome shotgun (WGS) entry which is preliminary data.</text>
</comment>